<dbReference type="HOGENOM" id="CLU_114238_0_0_1"/>
<reference evidence="4 5" key="1">
    <citation type="journal article" date="2012" name="Plant Cell">
        <title>Genome comparison of barley and maize smut fungi reveals targeted loss of RNA silencing components and species-specific presence of transposable elements.</title>
        <authorList>
            <person name="Laurie J.D."/>
            <person name="Ali S."/>
            <person name="Linning R."/>
            <person name="Mannhaupt G."/>
            <person name="Wong P."/>
            <person name="Gueldener U."/>
            <person name="Muensterkoetter M."/>
            <person name="Moore R."/>
            <person name="Kahmann R."/>
            <person name="Bakkeren G."/>
            <person name="Schirawski J."/>
        </authorList>
    </citation>
    <scope>NUCLEOTIDE SEQUENCE [LARGE SCALE GENOMIC DNA]</scope>
    <source>
        <strain evidence="5">Uh4875-4</strain>
    </source>
</reference>
<evidence type="ECO:0000256" key="1">
    <source>
        <dbReference type="ARBA" id="ARBA00022729"/>
    </source>
</evidence>
<dbReference type="STRING" id="1128400.I2FTG4"/>
<organism evidence="4 5">
    <name type="scientific">Ustilago hordei</name>
    <name type="common">Barley covered smut fungus</name>
    <dbReference type="NCBI Taxonomy" id="120017"/>
    <lineage>
        <taxon>Eukaryota</taxon>
        <taxon>Fungi</taxon>
        <taxon>Dikarya</taxon>
        <taxon>Basidiomycota</taxon>
        <taxon>Ustilaginomycotina</taxon>
        <taxon>Ustilaginomycetes</taxon>
        <taxon>Ustilaginales</taxon>
        <taxon>Ustilaginaceae</taxon>
        <taxon>Ustilago</taxon>
    </lineage>
</organism>
<gene>
    <name evidence="4" type="ORF">UHOR_07232</name>
</gene>
<evidence type="ECO:0000313" key="4">
    <source>
        <dbReference type="EMBL" id="CCF50207.1"/>
    </source>
</evidence>
<evidence type="ECO:0000256" key="3">
    <source>
        <dbReference type="SAM" id="SignalP"/>
    </source>
</evidence>
<dbReference type="SMR" id="I2FTG4"/>
<dbReference type="AlphaFoldDB" id="I2FTG4"/>
<name>I2FTG4_USTHO</name>
<dbReference type="PANTHER" id="PTHR31836:SF27">
    <property type="entry name" value="RLPA-LIKE PROTEIN DOUBLE-PSI BETA-BARREL DOMAIN-CONTAINING PROTEIN"/>
    <property type="match status" value="1"/>
</dbReference>
<dbReference type="InterPro" id="IPR051477">
    <property type="entry name" value="Expansin_CellWall"/>
</dbReference>
<sequence>MPRLSLPLLFAVLLSTLFLLASAEPIRLSSPNHEHHIGTTVPHIPAHLASRSSSRIPSSPRKLEKRRHLQKNKTKPNSPSSTEISDGKLTYYSGSQLLNPACPGAPAPKDGSMIAAISFDSPFKCGDRIRIQDGRGKEVVVTAVDRCAGCKRHSIDVTKGVFSLFSPLDKGVLEGMKLSKA</sequence>
<dbReference type="eggNOG" id="ENOG502RDQR">
    <property type="taxonomic scope" value="Eukaryota"/>
</dbReference>
<dbReference type="Gene3D" id="2.40.40.10">
    <property type="entry name" value="RlpA-like domain"/>
    <property type="match status" value="1"/>
</dbReference>
<dbReference type="InterPro" id="IPR036908">
    <property type="entry name" value="RlpA-like_sf"/>
</dbReference>
<dbReference type="CDD" id="cd22191">
    <property type="entry name" value="DPBB_RlpA_EXP_N-like"/>
    <property type="match status" value="1"/>
</dbReference>
<dbReference type="OMA" id="QPRIPIN"/>
<feature type="signal peptide" evidence="3">
    <location>
        <begin position="1"/>
        <end position="23"/>
    </location>
</feature>
<protein>
    <recommendedName>
        <fullName evidence="6">RlpA-like protein double-psi beta-barrel domain-containing protein</fullName>
    </recommendedName>
</protein>
<evidence type="ECO:0008006" key="6">
    <source>
        <dbReference type="Google" id="ProtNLM"/>
    </source>
</evidence>
<feature type="chain" id="PRO_5003659103" description="RlpA-like protein double-psi beta-barrel domain-containing protein" evidence="3">
    <location>
        <begin position="24"/>
        <end position="181"/>
    </location>
</feature>
<evidence type="ECO:0000256" key="2">
    <source>
        <dbReference type="SAM" id="MobiDB-lite"/>
    </source>
</evidence>
<keyword evidence="1 3" id="KW-0732">Signal</keyword>
<feature type="compositionally biased region" description="Basic residues" evidence="2">
    <location>
        <begin position="63"/>
        <end position="74"/>
    </location>
</feature>
<feature type="compositionally biased region" description="Low complexity" evidence="2">
    <location>
        <begin position="50"/>
        <end position="60"/>
    </location>
</feature>
<dbReference type="OrthoDB" id="406505at2759"/>
<dbReference type="Proteomes" id="UP000006174">
    <property type="component" value="Unassembled WGS sequence"/>
</dbReference>
<dbReference type="SUPFAM" id="SSF50685">
    <property type="entry name" value="Barwin-like endoglucanases"/>
    <property type="match status" value="1"/>
</dbReference>
<comment type="caution">
    <text evidence="4">The sequence shown here is derived from an EMBL/GenBank/DDBJ whole genome shotgun (WGS) entry which is preliminary data.</text>
</comment>
<dbReference type="PANTHER" id="PTHR31836">
    <property type="match status" value="1"/>
</dbReference>
<accession>I2FTG4</accession>
<feature type="compositionally biased region" description="Polar residues" evidence="2">
    <location>
        <begin position="75"/>
        <end position="84"/>
    </location>
</feature>
<keyword evidence="5" id="KW-1185">Reference proteome</keyword>
<feature type="region of interest" description="Disordered" evidence="2">
    <location>
        <begin position="37"/>
        <end position="86"/>
    </location>
</feature>
<dbReference type="EMBL" id="CAGI01000152">
    <property type="protein sequence ID" value="CCF50207.1"/>
    <property type="molecule type" value="Genomic_DNA"/>
</dbReference>
<evidence type="ECO:0000313" key="5">
    <source>
        <dbReference type="Proteomes" id="UP000006174"/>
    </source>
</evidence>
<proteinExistence type="predicted"/>